<evidence type="ECO:0000313" key="2">
    <source>
        <dbReference type="Proteomes" id="UP001054821"/>
    </source>
</evidence>
<dbReference type="AlphaFoldDB" id="A0AAD4YUG4"/>
<comment type="caution">
    <text evidence="1">The sequence shown here is derived from an EMBL/GenBank/DDBJ whole genome shotgun (WGS) entry which is preliminary data.</text>
</comment>
<dbReference type="PANTHER" id="PTHR11697:SF231">
    <property type="entry name" value="TTF-TYPE DOMAIN-CONTAINING PROTEIN"/>
    <property type="match status" value="1"/>
</dbReference>
<sequence length="132" mass="15605">MAIVLRFVDKEGLIHEPFFELVHVSDTEALTLKKAQNIDILDMNARYVARRGQARHQQDDFTIKHYYMIDMFYAAIESQLQELNSRFSDQTIELLILGLALDPREVNNSFRIDDICQLVDKFYPKTLKIRRR</sequence>
<name>A0AAD4YUG4_PRUDU</name>
<dbReference type="InterPro" id="IPR055298">
    <property type="entry name" value="AtLOH3-like"/>
</dbReference>
<evidence type="ECO:0000313" key="1">
    <source>
        <dbReference type="EMBL" id="KAI5321850.1"/>
    </source>
</evidence>
<proteinExistence type="predicted"/>
<reference evidence="1 2" key="1">
    <citation type="journal article" date="2022" name="G3 (Bethesda)">
        <title>Whole-genome sequence and methylome profiling of the almond [Prunus dulcis (Mill.) D.A. Webb] cultivar 'Nonpareil'.</title>
        <authorList>
            <person name="D'Amico-Willman K.M."/>
            <person name="Ouma W.Z."/>
            <person name="Meulia T."/>
            <person name="Sideli G.M."/>
            <person name="Gradziel T.M."/>
            <person name="Fresnedo-Ramirez J."/>
        </authorList>
    </citation>
    <scope>NUCLEOTIDE SEQUENCE [LARGE SCALE GENOMIC DNA]</scope>
    <source>
        <strain evidence="1">Clone GOH B32 T37-40</strain>
    </source>
</reference>
<organism evidence="1 2">
    <name type="scientific">Prunus dulcis</name>
    <name type="common">Almond</name>
    <name type="synonym">Amygdalus dulcis</name>
    <dbReference type="NCBI Taxonomy" id="3755"/>
    <lineage>
        <taxon>Eukaryota</taxon>
        <taxon>Viridiplantae</taxon>
        <taxon>Streptophyta</taxon>
        <taxon>Embryophyta</taxon>
        <taxon>Tracheophyta</taxon>
        <taxon>Spermatophyta</taxon>
        <taxon>Magnoliopsida</taxon>
        <taxon>eudicotyledons</taxon>
        <taxon>Gunneridae</taxon>
        <taxon>Pentapetalae</taxon>
        <taxon>rosids</taxon>
        <taxon>fabids</taxon>
        <taxon>Rosales</taxon>
        <taxon>Rosaceae</taxon>
        <taxon>Amygdaloideae</taxon>
        <taxon>Amygdaleae</taxon>
        <taxon>Prunus</taxon>
    </lineage>
</organism>
<dbReference type="Proteomes" id="UP001054821">
    <property type="component" value="Chromosome 6"/>
</dbReference>
<gene>
    <name evidence="1" type="ORF">L3X38_030922</name>
</gene>
<accession>A0AAD4YUG4</accession>
<protein>
    <submittedName>
        <fullName evidence="1">Uncharacterized protein</fullName>
    </submittedName>
</protein>
<dbReference type="EMBL" id="JAJFAZ020000006">
    <property type="protein sequence ID" value="KAI5321850.1"/>
    <property type="molecule type" value="Genomic_DNA"/>
</dbReference>
<keyword evidence="2" id="KW-1185">Reference proteome</keyword>
<dbReference type="PANTHER" id="PTHR11697">
    <property type="entry name" value="GENERAL TRANSCRIPTION FACTOR 2-RELATED ZINC FINGER PROTEIN"/>
    <property type="match status" value="1"/>
</dbReference>